<feature type="compositionally biased region" description="Low complexity" evidence="3">
    <location>
        <begin position="133"/>
        <end position="148"/>
    </location>
</feature>
<dbReference type="SUPFAM" id="SSF53067">
    <property type="entry name" value="Actin-like ATPase domain"/>
    <property type="match status" value="2"/>
</dbReference>
<dbReference type="SUPFAM" id="SSF56784">
    <property type="entry name" value="HAD-like"/>
    <property type="match status" value="1"/>
</dbReference>
<dbReference type="STRING" id="154538.A0A1M2W6Z1"/>
<evidence type="ECO:0000313" key="5">
    <source>
        <dbReference type="Proteomes" id="UP000184267"/>
    </source>
</evidence>
<dbReference type="GO" id="GO:0005634">
    <property type="term" value="C:nucleus"/>
    <property type="evidence" value="ECO:0007669"/>
    <property type="project" value="TreeGrafter"/>
</dbReference>
<reference evidence="4 5" key="1">
    <citation type="submission" date="2016-10" db="EMBL/GenBank/DDBJ databases">
        <title>Genome sequence of the basidiomycete white-rot fungus Trametes pubescens.</title>
        <authorList>
            <person name="Makela M.R."/>
            <person name="Granchi Z."/>
            <person name="Peng M."/>
            <person name="De Vries R.P."/>
            <person name="Grigoriev I."/>
            <person name="Riley R."/>
            <person name="Hilden K."/>
        </authorList>
    </citation>
    <scope>NUCLEOTIDE SEQUENCE [LARGE SCALE GENOMIC DNA]</scope>
    <source>
        <strain evidence="4 5">FBCC735</strain>
    </source>
</reference>
<dbReference type="Pfam" id="PF00012">
    <property type="entry name" value="HSP70"/>
    <property type="match status" value="2"/>
</dbReference>
<evidence type="ECO:0000256" key="2">
    <source>
        <dbReference type="ARBA" id="ARBA00022840"/>
    </source>
</evidence>
<protein>
    <submittedName>
        <fullName evidence="4">Heat shock protein 70-like protein</fullName>
    </submittedName>
</protein>
<organism evidence="4 5">
    <name type="scientific">Trametes pubescens</name>
    <name type="common">White-rot fungus</name>
    <dbReference type="NCBI Taxonomy" id="154538"/>
    <lineage>
        <taxon>Eukaryota</taxon>
        <taxon>Fungi</taxon>
        <taxon>Dikarya</taxon>
        <taxon>Basidiomycota</taxon>
        <taxon>Agaricomycotina</taxon>
        <taxon>Agaricomycetes</taxon>
        <taxon>Polyporales</taxon>
        <taxon>Polyporaceae</taxon>
        <taxon>Trametes</taxon>
    </lineage>
</organism>
<keyword evidence="4" id="KW-0346">Stress response</keyword>
<feature type="region of interest" description="Disordered" evidence="3">
    <location>
        <begin position="550"/>
        <end position="570"/>
    </location>
</feature>
<dbReference type="FunFam" id="3.90.640.10:FF:000021">
    <property type="entry name" value="Heat shock protein 14"/>
    <property type="match status" value="1"/>
</dbReference>
<accession>A0A1M2W6Z1</accession>
<keyword evidence="1" id="KW-0547">Nucleotide-binding</keyword>
<dbReference type="PANTHER" id="PTHR45639:SF32">
    <property type="entry name" value="HEAT SHOCK PROTEIN PDR13"/>
    <property type="match status" value="1"/>
</dbReference>
<dbReference type="EMBL" id="MNAD01000147">
    <property type="protein sequence ID" value="OJT15625.1"/>
    <property type="molecule type" value="Genomic_DNA"/>
</dbReference>
<feature type="compositionally biased region" description="Acidic residues" evidence="3">
    <location>
        <begin position="552"/>
        <end position="566"/>
    </location>
</feature>
<dbReference type="Gene3D" id="3.90.640.10">
    <property type="entry name" value="Actin, Chain A, domain 4"/>
    <property type="match status" value="1"/>
</dbReference>
<dbReference type="Gene3D" id="3.40.50.1000">
    <property type="entry name" value="HAD superfamily/HAD-like"/>
    <property type="match status" value="1"/>
</dbReference>
<dbReference type="OMA" id="NAHNTIT"/>
<dbReference type="GO" id="GO:0140662">
    <property type="term" value="F:ATP-dependent protein folding chaperone"/>
    <property type="evidence" value="ECO:0007669"/>
    <property type="project" value="InterPro"/>
</dbReference>
<feature type="region of interest" description="Disordered" evidence="3">
    <location>
        <begin position="130"/>
        <end position="149"/>
    </location>
</feature>
<name>A0A1M2W6Z1_TRAPU</name>
<keyword evidence="5" id="KW-1185">Reference proteome</keyword>
<sequence>MAAQPNGTAEAPIEVPALPTVVGINFGNSYASISVLAKEGGAECIANEDGERQIACAIAFHGEELYIGNQAKHQLVKNSQNTITSFRNLLGKKFSEISASTAPVSAPVIQHPEIVDEPAYKVKVLQPAPSPLPTNATNTPAASNAATPRSEPVSVERILTVSEVTSIFLKSLIQSAEAYLGKKVQGAVITIPTWFEQAQKDALEKAANDAGITVLQLLEEAGAAAVSTTSSALPEGLAADRTQLLVDLGASALSLSLLSIRDGLVHSLASLTDHTVGGDAIDDKLVKFFAKEFTKKTKAPLTVAPATDAQDRRAEAKLRLALEHTKRTISASPGAATCSVESLKDGLDFTGTITRLRFDMEVRTIYDTVYAKVKELVAAAGFDLYDVDEIVYAGGSASLPGLDEALSQGFSESVVTPFTQGTVVGGGVGDPTTILSRGAALQAKILIQLAESTDEEREVKASFTHGHQYTQAKATSKTIGLLFPEESAGESSLGGQWVPILLKETPVPARRIVAFDVDLGEGEGEKKVGFEVWEAKEGIKVEKVKLPKLEDEGGAEDEEEEDEEEEVKEKTVEKENVLTSISFVATQAKQKGGRWTTRLEVTVKVGEDGALEVSAVEVGASGKGEKTVATHHVKRDKYDATRAAEQSRAPASSGGDLGYPINFTTQTHNTPPMTNPLQGVEAYVFDVFGTVVDWRGSVTRALADFAGTQDEDWGSFAQEWRDGYKEYTNPKVYLGAIHHLSVPPEKCAMVAAHIYDLRAAASHGMKTVYVRRPTEDTSVKDSVKSKEEGGEVDVVVDSFEELAALM</sequence>
<dbReference type="AlphaFoldDB" id="A0A1M2W6Z1"/>
<dbReference type="InterPro" id="IPR023214">
    <property type="entry name" value="HAD_sf"/>
</dbReference>
<dbReference type="OrthoDB" id="29851at2759"/>
<dbReference type="InterPro" id="IPR043129">
    <property type="entry name" value="ATPase_NBD"/>
</dbReference>
<evidence type="ECO:0000313" key="4">
    <source>
        <dbReference type="EMBL" id="OJT15625.1"/>
    </source>
</evidence>
<dbReference type="Gene3D" id="3.30.420.40">
    <property type="match status" value="2"/>
</dbReference>
<evidence type="ECO:0000256" key="3">
    <source>
        <dbReference type="SAM" id="MobiDB-lite"/>
    </source>
</evidence>
<dbReference type="PANTHER" id="PTHR45639">
    <property type="entry name" value="HSC70CB, ISOFORM G-RELATED"/>
    <property type="match status" value="1"/>
</dbReference>
<gene>
    <name evidence="4" type="ORF">TRAPUB_5953</name>
</gene>
<dbReference type="InterPro" id="IPR036412">
    <property type="entry name" value="HAD-like_sf"/>
</dbReference>
<comment type="caution">
    <text evidence="4">The sequence shown here is derived from an EMBL/GenBank/DDBJ whole genome shotgun (WGS) entry which is preliminary data.</text>
</comment>
<dbReference type="Gene3D" id="3.30.30.30">
    <property type="match status" value="1"/>
</dbReference>
<evidence type="ECO:0000256" key="1">
    <source>
        <dbReference type="ARBA" id="ARBA00022741"/>
    </source>
</evidence>
<dbReference type="Proteomes" id="UP000184267">
    <property type="component" value="Unassembled WGS sequence"/>
</dbReference>
<dbReference type="GO" id="GO:0005829">
    <property type="term" value="C:cytosol"/>
    <property type="evidence" value="ECO:0007669"/>
    <property type="project" value="TreeGrafter"/>
</dbReference>
<dbReference type="GO" id="GO:0005524">
    <property type="term" value="F:ATP binding"/>
    <property type="evidence" value="ECO:0007669"/>
    <property type="project" value="UniProtKB-KW"/>
</dbReference>
<dbReference type="InterPro" id="IPR013126">
    <property type="entry name" value="Hsp_70_fam"/>
</dbReference>
<keyword evidence="2" id="KW-0067">ATP-binding</keyword>
<proteinExistence type="predicted"/>